<feature type="transmembrane region" description="Helical" evidence="3">
    <location>
        <begin position="672"/>
        <end position="693"/>
    </location>
</feature>
<name>A0ABZ0Z478_9CAUD</name>
<feature type="transmembrane region" description="Helical" evidence="3">
    <location>
        <begin position="942"/>
        <end position="966"/>
    </location>
</feature>
<keyword evidence="3" id="KW-0472">Membrane</keyword>
<reference evidence="4 5" key="1">
    <citation type="submission" date="2023-11" db="EMBL/GenBank/DDBJ databases">
        <authorList>
            <person name="Cook R."/>
            <person name="Crisci M."/>
            <person name="Pye H."/>
            <person name="Adriaenssens E."/>
            <person name="Santini J."/>
        </authorList>
    </citation>
    <scope>NUCLEOTIDE SEQUENCE [LARGE SCALE GENOMIC DNA]</scope>
    <source>
        <strain evidence="4">Lak_Megaphage_RVC_JS4_GC31</strain>
    </source>
</reference>
<evidence type="ECO:0000313" key="4">
    <source>
        <dbReference type="EMBL" id="WQJ52890.1"/>
    </source>
</evidence>
<feature type="transmembrane region" description="Helical" evidence="3">
    <location>
        <begin position="448"/>
        <end position="469"/>
    </location>
</feature>
<feature type="transmembrane region" description="Helical" evidence="3">
    <location>
        <begin position="518"/>
        <end position="539"/>
    </location>
</feature>
<feature type="transmembrane region" description="Helical" evidence="3">
    <location>
        <begin position="869"/>
        <end position="896"/>
    </location>
</feature>
<accession>A0ABZ0Z478</accession>
<evidence type="ECO:0000256" key="2">
    <source>
        <dbReference type="SAM" id="MobiDB-lite"/>
    </source>
</evidence>
<evidence type="ECO:0000256" key="3">
    <source>
        <dbReference type="SAM" id="Phobius"/>
    </source>
</evidence>
<sequence length="1917" mass="207369">MAQMSSEEALNGIFNILDTMVVQQQREREKSPEVKADETVINLLNGIVEKAKDNTVAAVGEQLEKLAKGLTAMKEVDHDMIDHVATSIGNVNKVLNNLQVNDTTIANVEKFIDTMAKIGEINTEGSKKIIEFINNLQINDPKATMQNISIVIGTVKAMNIIAATDMKALQDNLANLDVKTGERIGKFIEVFIDSIEKSNPDNKEIKELIQPISDLMAGLSDIVNTGVWKMSISLNPIKGYLLGRQIGQFLKQIIKATNDMKVPENIKGLGEILDPLVKLTDAKNSYSFWNIVKVMNPTTGKLINNFYKELIKDLDEDNTHKSVIAMSNILDVFLKLDSKKIKSFVSAAKIMDPKQAQRVNQFIRGLIAGKWDPKKLDSVRKFITEWRNILQTIVGAIAAVVLIATIAPIESLLMGVGILYFSIKFMKNTIIELIKGIKESDVKNANKILHNIGYVISMAVGMIAVIALITKFAGIIPVTMGLGVLWFTLYSVKKFILELADKDVKNNLAQALKSLQGISILILTLSTSTAIITGTIASFGLVTTLLGLAVIAAVVSGGIYAVKTLTAINSKDIDKGLTALLKLAGIFAVVALVTDLILIPIGKKAEKAALGGVVVTAIVGLLIGCVFILSKVNPQDMMQSLKNMAILTLIYAGISIVTSTLLIPIADKTSPAILGAGVILLITGALIFGVYMLSKLDGKTALWGVFATAAIAVVYLGIALITKEILIPIGERTKEAGIGAGVTLLIISALMIGVWVLSKLDGKTALYGILATAAIAVILLGVSLITKEILIPIGEQWQPALIGAGVVIGLLLIMGTIMAIVGYFGKALAEPLAIGAIIMTALSVVMTLVGAAVYIFALECNKINELNKGGAVFIGALIIIGLIGLMGLVMTGVGLLAEFAPITAIGGVIMIGIGVIMTLTGAAVLAFALEAKAINDIGSEEIFTGAGIMVEVLALMGTVMTGIGLLAPLLPLIAIGNVILLAIGGLMTILAATMNTFINIIKKITDTVTVDTIHAFSNIVIGTGNNDPNSVLGSLNRIIEGFSKFDGVTKALIISYAIRPIIDTIEQYIDVIMKIATMNYIEGYDENGKPIYKHLPADTFSSAANAVTKSFQEFLQSLNNGFDGLSISGAIAMSIISKAIKPVVDLVGKFVDVVMKVATGTYIIGYDENGKPEYKHLNASDFKSAGTAVADTFSHFIQSLGDSFGKLSIKSIFAMQIMKKVMSPIMESVSDFVDTVIKVATMNIITGYDENGKPEYEQIDVKSFETAGVVVASTFGLFITNLGNAFEKLSINARWSMNAVRDSIAPVMDGVSSFADAILKLAAGQYIDRYDKDKDGNYTVPHFKKITEQQYITAAFTISTMFALFIDKLTEVFTKHGSFWGNKTEDALEAIGDSIAPVMEGVGQYVDAILQLATGTYIDHMAKDKDGKFVPIYKHITPKQFEKAAETVKDMFITFIDALVNAMNKGDFIKKAEAAKDAISDSINPIMQAVKDFSEALKPFLQLTTKGKDAKTSDYICLKPGKIKEISKGIANAFVTFIGVISDNLSSPANKVKYESIKGTAKDVQTVLAIIKKATGSLSSIIKSMKNEDGKVLEDGSKVATQFISVLTTFANYFSTSDELFTNAIEPANNCKDMIDKIRNISKVYADIIRNINQLSSDKVTADSLVNSFNSNLLKITNEMMLISNKSESINFTMIREMTDTYLRIALMLAQTSDFMVEHENMESGINKFITNIRNLTAPDFNSQMELSAGSITLYTTRLKGFTQQVEVTTGKVEIYITKLEAAREALAALDEQIISKENERNRALQTFADKINNIAKAVDNMRNAFESLDEDSILSRFDGIRALLELVSGNDNTSQQTSSKQNQSQGKKQQFQQSRSQQSSQERGLQQRPEYKGMPSSGMVTFEFKDTTLRGFFRSN</sequence>
<feature type="transmembrane region" description="Helical" evidence="3">
    <location>
        <begin position="764"/>
        <end position="785"/>
    </location>
</feature>
<protein>
    <submittedName>
        <fullName evidence="4">Tail length tape measure protein</fullName>
    </submittedName>
</protein>
<feature type="transmembrane region" description="Helical" evidence="3">
    <location>
        <begin position="580"/>
        <end position="602"/>
    </location>
</feature>
<evidence type="ECO:0000256" key="1">
    <source>
        <dbReference type="SAM" id="Coils"/>
    </source>
</evidence>
<keyword evidence="5" id="KW-1185">Reference proteome</keyword>
<feature type="transmembrane region" description="Helical" evidence="3">
    <location>
        <begin position="545"/>
        <end position="568"/>
    </location>
</feature>
<keyword evidence="1" id="KW-0175">Coiled coil</keyword>
<feature type="transmembrane region" description="Helical" evidence="3">
    <location>
        <begin position="908"/>
        <end position="930"/>
    </location>
</feature>
<proteinExistence type="predicted"/>
<feature type="transmembrane region" description="Helical" evidence="3">
    <location>
        <begin position="978"/>
        <end position="998"/>
    </location>
</feature>
<feature type="transmembrane region" description="Helical" evidence="3">
    <location>
        <begin position="393"/>
        <end position="421"/>
    </location>
</feature>
<keyword evidence="3" id="KW-1133">Transmembrane helix</keyword>
<feature type="transmembrane region" description="Helical" evidence="3">
    <location>
        <begin position="700"/>
        <end position="721"/>
    </location>
</feature>
<feature type="transmembrane region" description="Helical" evidence="3">
    <location>
        <begin position="644"/>
        <end position="666"/>
    </location>
</feature>
<feature type="transmembrane region" description="Helical" evidence="3">
    <location>
        <begin position="832"/>
        <end position="857"/>
    </location>
</feature>
<feature type="transmembrane region" description="Helical" evidence="3">
    <location>
        <begin position="608"/>
        <end position="632"/>
    </location>
</feature>
<dbReference type="EMBL" id="OR769222">
    <property type="protein sequence ID" value="WQJ52890.1"/>
    <property type="molecule type" value="Genomic_DNA"/>
</dbReference>
<dbReference type="Proteomes" id="UP001349343">
    <property type="component" value="Segment"/>
</dbReference>
<feature type="transmembrane region" description="Helical" evidence="3">
    <location>
        <begin position="797"/>
        <end position="825"/>
    </location>
</feature>
<feature type="transmembrane region" description="Helical" evidence="3">
    <location>
        <begin position="475"/>
        <end position="497"/>
    </location>
</feature>
<evidence type="ECO:0000313" key="5">
    <source>
        <dbReference type="Proteomes" id="UP001349343"/>
    </source>
</evidence>
<feature type="compositionally biased region" description="Low complexity" evidence="2">
    <location>
        <begin position="1855"/>
        <end position="1889"/>
    </location>
</feature>
<feature type="coiled-coil region" evidence="1">
    <location>
        <begin position="1773"/>
        <end position="1832"/>
    </location>
</feature>
<feature type="region of interest" description="Disordered" evidence="2">
    <location>
        <begin position="1852"/>
        <end position="1901"/>
    </location>
</feature>
<feature type="transmembrane region" description="Helical" evidence="3">
    <location>
        <begin position="736"/>
        <end position="757"/>
    </location>
</feature>
<keyword evidence="3" id="KW-0812">Transmembrane</keyword>
<organism evidence="4 5">
    <name type="scientific">phage Lak_Megaphage_RVC_JS4_GC31</name>
    <dbReference type="NCBI Taxonomy" id="3109228"/>
    <lineage>
        <taxon>Viruses</taxon>
        <taxon>Duplodnaviria</taxon>
        <taxon>Heunggongvirae</taxon>
        <taxon>Uroviricota</taxon>
        <taxon>Caudoviricetes</taxon>
        <taxon>Caudoviricetes code 15 clade</taxon>
    </lineage>
</organism>